<dbReference type="EC" id="3.1.3.2" evidence="10"/>
<dbReference type="Gene3D" id="3.60.21.10">
    <property type="match status" value="1"/>
</dbReference>
<dbReference type="GO" id="GO:0005576">
    <property type="term" value="C:extracellular region"/>
    <property type="evidence" value="ECO:0007669"/>
    <property type="project" value="UniProtKB-SubCell"/>
</dbReference>
<evidence type="ECO:0000256" key="4">
    <source>
        <dbReference type="ARBA" id="ARBA00008723"/>
    </source>
</evidence>
<evidence type="ECO:0000256" key="10">
    <source>
        <dbReference type="RuleBase" id="RU361203"/>
    </source>
</evidence>
<evidence type="ECO:0000259" key="12">
    <source>
        <dbReference type="Pfam" id="PF14008"/>
    </source>
</evidence>
<evidence type="ECO:0000256" key="8">
    <source>
        <dbReference type="ARBA" id="ARBA00022833"/>
    </source>
</evidence>
<keyword evidence="6" id="KW-0964">Secreted</keyword>
<dbReference type="KEGG" id="cqi:110716525"/>
<protein>
    <recommendedName>
        <fullName evidence="10">Purple acid phosphatase</fullName>
        <ecNumber evidence="10">3.1.3.2</ecNumber>
    </recommendedName>
</protein>
<dbReference type="OrthoDB" id="45007at2759"/>
<dbReference type="Proteomes" id="UP000596660">
    <property type="component" value="Unplaced"/>
</dbReference>
<comment type="subcellular location">
    <subcellularLocation>
        <location evidence="3">Secreted</location>
    </subcellularLocation>
</comment>
<comment type="subunit">
    <text evidence="5">Homodimer.</text>
</comment>
<keyword evidence="16" id="KW-1185">Reference proteome</keyword>
<feature type="domain" description="Purple acid phosphatase N-terminal" evidence="13">
    <location>
        <begin position="230"/>
        <end position="329"/>
    </location>
</feature>
<dbReference type="InterPro" id="IPR004843">
    <property type="entry name" value="Calcineurin-like_PHP"/>
</dbReference>
<evidence type="ECO:0000259" key="14">
    <source>
        <dbReference type="Pfam" id="PF17808"/>
    </source>
</evidence>
<evidence type="ECO:0000256" key="2">
    <source>
        <dbReference type="ARBA" id="ARBA00001962"/>
    </source>
</evidence>
<dbReference type="InterPro" id="IPR041792">
    <property type="entry name" value="MPP_PAP"/>
</dbReference>
<dbReference type="GO" id="GO:0046872">
    <property type="term" value="F:metal ion binding"/>
    <property type="evidence" value="ECO:0007669"/>
    <property type="project" value="InterPro"/>
</dbReference>
<dbReference type="OMA" id="NWMEMDL"/>
<dbReference type="SUPFAM" id="SSF49363">
    <property type="entry name" value="Purple acid phosphatase, N-terminal domain"/>
    <property type="match status" value="1"/>
</dbReference>
<sequence>MKRTSKTMSLPTFFNPKFLIIFTIKIYILSSTISNALPTSSSLSNVQFEAENSHNNEHEIPLFRKLNRRHLIDCLSSNPYLQISVNTSSRLSNEQYINVTVSGISRPSDKYWVAMVSPSHSSVKYCPLNTLLYKQTGDLSNLPLLCHYPVKAAFLKNDPDFLTCKKSECKKQGANGSCSTKTCTSSIIFHVINIRTDIEFVLFDNGFNAPCILKRTTPLPFATPNKPLYGHISSVNSAATSMRVTWVSGSMESQQVQYGNGKSVTSNVSTFTQDDMCGGIVKSPAEDFGWHDPGYIHTAVITGLQASAKFSYKYGSGAVGWSDEVQFRTPPAGGSDELMFLAFGDMGKAPRDSTVEHYIQPGSLSVVDAMAEEVATGKVDSIFHIGDISYATGFLVEWDYFLHLITPLASRVSYMTAIGNHERDYADSGSVYPTPDSGGECGVPYESYFQMPTSLKDKPWYSIEQGPVHFTVISTEHKWTPGSEQYNWMKSDMASVNRTRTPWLIFNGHRPMYTSAKSALVSVDLLFVTFVEPLLLQNKVDLVLFGHVHNYERTCALYKGKCKAKPVKDANGVDTFNNSNYAAPVQAVIGMAGFTLDEFSPIAPDWSLKRISKFGYSRIHAKREELNFEFVDSNTRQIEDSFRIIKK</sequence>
<keyword evidence="9" id="KW-0325">Glycoprotein</keyword>
<dbReference type="InterPro" id="IPR015914">
    <property type="entry name" value="PAPs_N"/>
</dbReference>
<organism evidence="15 16">
    <name type="scientific">Chenopodium quinoa</name>
    <name type="common">Quinoa</name>
    <dbReference type="NCBI Taxonomy" id="63459"/>
    <lineage>
        <taxon>Eukaryota</taxon>
        <taxon>Viridiplantae</taxon>
        <taxon>Streptophyta</taxon>
        <taxon>Embryophyta</taxon>
        <taxon>Tracheophyta</taxon>
        <taxon>Spermatophyta</taxon>
        <taxon>Magnoliopsida</taxon>
        <taxon>eudicotyledons</taxon>
        <taxon>Gunneridae</taxon>
        <taxon>Pentapetalae</taxon>
        <taxon>Caryophyllales</taxon>
        <taxon>Chenopodiaceae</taxon>
        <taxon>Chenopodioideae</taxon>
        <taxon>Atripliceae</taxon>
        <taxon>Chenopodium</taxon>
    </lineage>
</organism>
<keyword evidence="7" id="KW-0732">Signal</keyword>
<feature type="domain" description="Purple acid phosphatase C-terminal" evidence="12">
    <location>
        <begin position="583"/>
        <end position="641"/>
    </location>
</feature>
<reference evidence="15" key="2">
    <citation type="submission" date="2021-03" db="UniProtKB">
        <authorList>
            <consortium name="EnsemblPlants"/>
        </authorList>
    </citation>
    <scope>IDENTIFICATION</scope>
</reference>
<dbReference type="Gene3D" id="2.60.40.380">
    <property type="entry name" value="Purple acid phosphatase-like, N-terminal"/>
    <property type="match status" value="1"/>
</dbReference>
<dbReference type="GO" id="GO:0003993">
    <property type="term" value="F:acid phosphatase activity"/>
    <property type="evidence" value="ECO:0007669"/>
    <property type="project" value="UniProtKB-EC"/>
</dbReference>
<feature type="domain" description="Purple acid phosphatase Fn3-like" evidence="14">
    <location>
        <begin position="89"/>
        <end position="222"/>
    </location>
</feature>
<evidence type="ECO:0000256" key="3">
    <source>
        <dbReference type="ARBA" id="ARBA00004613"/>
    </source>
</evidence>
<evidence type="ECO:0000256" key="6">
    <source>
        <dbReference type="ARBA" id="ARBA00022525"/>
    </source>
</evidence>
<comment type="cofactor">
    <cofactor evidence="1">
        <name>Zn(2+)</name>
        <dbReference type="ChEBI" id="CHEBI:29105"/>
    </cofactor>
</comment>
<evidence type="ECO:0000256" key="9">
    <source>
        <dbReference type="ARBA" id="ARBA00023180"/>
    </source>
</evidence>
<dbReference type="SMR" id="A0A803MYF7"/>
<evidence type="ECO:0000313" key="16">
    <source>
        <dbReference type="Proteomes" id="UP000596660"/>
    </source>
</evidence>
<dbReference type="InterPro" id="IPR008963">
    <property type="entry name" value="Purple_acid_Pase-like_N"/>
</dbReference>
<dbReference type="InterPro" id="IPR029052">
    <property type="entry name" value="Metallo-depent_PP-like"/>
</dbReference>
<keyword evidence="8" id="KW-0862">Zinc</keyword>
<dbReference type="InterPro" id="IPR040974">
    <property type="entry name" value="Fn3_PAP"/>
</dbReference>
<dbReference type="InterPro" id="IPR025733">
    <property type="entry name" value="PAPs_C"/>
</dbReference>
<accession>A0A803MYF7</accession>
<evidence type="ECO:0000313" key="15">
    <source>
        <dbReference type="EnsemblPlants" id="AUR62037237-RA:cds"/>
    </source>
</evidence>
<evidence type="ECO:0000256" key="7">
    <source>
        <dbReference type="ARBA" id="ARBA00022729"/>
    </source>
</evidence>
<dbReference type="Pfam" id="PF00149">
    <property type="entry name" value="Metallophos"/>
    <property type="match status" value="1"/>
</dbReference>
<comment type="cofactor">
    <cofactor evidence="2">
        <name>Fe cation</name>
        <dbReference type="ChEBI" id="CHEBI:24875"/>
    </cofactor>
</comment>
<name>A0A803MYF7_CHEQI</name>
<dbReference type="SUPFAM" id="SSF56300">
    <property type="entry name" value="Metallo-dependent phosphatases"/>
    <property type="match status" value="1"/>
</dbReference>
<comment type="similarity">
    <text evidence="4 10">Belongs to the metallophosphoesterase superfamily. Purple acid phosphatase family.</text>
</comment>
<dbReference type="Gramene" id="AUR62037237-RA">
    <property type="protein sequence ID" value="AUR62037237-RA:cds"/>
    <property type="gene ID" value="AUR62037237"/>
</dbReference>
<reference evidence="15" key="1">
    <citation type="journal article" date="2017" name="Nature">
        <title>The genome of Chenopodium quinoa.</title>
        <authorList>
            <person name="Jarvis D.E."/>
            <person name="Ho Y.S."/>
            <person name="Lightfoot D.J."/>
            <person name="Schmoeckel S.M."/>
            <person name="Li B."/>
            <person name="Borm T.J.A."/>
            <person name="Ohyanagi H."/>
            <person name="Mineta K."/>
            <person name="Michell C.T."/>
            <person name="Saber N."/>
            <person name="Kharbatia N.M."/>
            <person name="Rupper R.R."/>
            <person name="Sharp A.R."/>
            <person name="Dally N."/>
            <person name="Boughton B.A."/>
            <person name="Woo Y.H."/>
            <person name="Gao G."/>
            <person name="Schijlen E.G.W.M."/>
            <person name="Guo X."/>
            <person name="Momin A.A."/>
            <person name="Negrao S."/>
            <person name="Al-Babili S."/>
            <person name="Gehring C."/>
            <person name="Roessner U."/>
            <person name="Jung C."/>
            <person name="Murphy K."/>
            <person name="Arold S.T."/>
            <person name="Gojobori T."/>
            <person name="van der Linden C.G."/>
            <person name="van Loo E.N."/>
            <person name="Jellen E.N."/>
            <person name="Maughan P.J."/>
            <person name="Tester M."/>
        </authorList>
    </citation>
    <scope>NUCLEOTIDE SEQUENCE [LARGE SCALE GENOMIC DNA]</scope>
    <source>
        <strain evidence="15">cv. PI 614886</strain>
    </source>
</reference>
<evidence type="ECO:0000259" key="13">
    <source>
        <dbReference type="Pfam" id="PF16656"/>
    </source>
</evidence>
<dbReference type="EnsemblPlants" id="AUR62037237-RA">
    <property type="protein sequence ID" value="AUR62037237-RA:cds"/>
    <property type="gene ID" value="AUR62037237"/>
</dbReference>
<evidence type="ECO:0000256" key="5">
    <source>
        <dbReference type="ARBA" id="ARBA00011738"/>
    </source>
</evidence>
<dbReference type="CDD" id="cd00839">
    <property type="entry name" value="MPP_PAPs"/>
    <property type="match status" value="1"/>
</dbReference>
<comment type="catalytic activity">
    <reaction evidence="10">
        <text>a phosphate monoester + H2O = an alcohol + phosphate</text>
        <dbReference type="Rhea" id="RHEA:15017"/>
        <dbReference type="ChEBI" id="CHEBI:15377"/>
        <dbReference type="ChEBI" id="CHEBI:30879"/>
        <dbReference type="ChEBI" id="CHEBI:43474"/>
        <dbReference type="ChEBI" id="CHEBI:67140"/>
        <dbReference type="EC" id="3.1.3.2"/>
    </reaction>
</comment>
<dbReference type="Pfam" id="PF17808">
    <property type="entry name" value="fn3_PAP"/>
    <property type="match status" value="1"/>
</dbReference>
<evidence type="ECO:0000256" key="1">
    <source>
        <dbReference type="ARBA" id="ARBA00001947"/>
    </source>
</evidence>
<dbReference type="Pfam" id="PF14008">
    <property type="entry name" value="Metallophos_C"/>
    <property type="match status" value="1"/>
</dbReference>
<evidence type="ECO:0000259" key="11">
    <source>
        <dbReference type="Pfam" id="PF00149"/>
    </source>
</evidence>
<dbReference type="PANTHER" id="PTHR45778">
    <property type="entry name" value="PURPLE ACID PHOSPHATASE-RELATED"/>
    <property type="match status" value="1"/>
</dbReference>
<proteinExistence type="inferred from homology"/>
<gene>
    <name evidence="15" type="primary">LOC110738341</name>
</gene>
<feature type="domain" description="Calcineurin-like phosphoesterase" evidence="11">
    <location>
        <begin position="340"/>
        <end position="551"/>
    </location>
</feature>
<keyword evidence="10" id="KW-0378">Hydrolase</keyword>
<dbReference type="AlphaFoldDB" id="A0A803MYF7"/>
<dbReference type="PANTHER" id="PTHR45778:SF3">
    <property type="entry name" value="PURPLE ACID PHOSPHATASE"/>
    <property type="match status" value="1"/>
</dbReference>
<dbReference type="Pfam" id="PF16656">
    <property type="entry name" value="Pur_ac_phosph_N"/>
    <property type="match status" value="1"/>
</dbReference>